<dbReference type="OrthoDB" id="9800958at2"/>
<dbReference type="EC" id="6.3.2.10" evidence="10 11"/>
<feature type="domain" description="Mur ligase N-terminal catalytic" evidence="12">
    <location>
        <begin position="29"/>
        <end position="98"/>
    </location>
</feature>
<organism evidence="15 16">
    <name type="scientific">Bifidobacterium cuniculi</name>
    <dbReference type="NCBI Taxonomy" id="1688"/>
    <lineage>
        <taxon>Bacteria</taxon>
        <taxon>Bacillati</taxon>
        <taxon>Actinomycetota</taxon>
        <taxon>Actinomycetes</taxon>
        <taxon>Bifidobacteriales</taxon>
        <taxon>Bifidobacteriaceae</taxon>
        <taxon>Bifidobacterium</taxon>
    </lineage>
</organism>
<evidence type="ECO:0000256" key="9">
    <source>
        <dbReference type="ARBA" id="ARBA00023316"/>
    </source>
</evidence>
<dbReference type="SUPFAM" id="SSF53244">
    <property type="entry name" value="MurD-like peptide ligases, peptide-binding domain"/>
    <property type="match status" value="1"/>
</dbReference>
<gene>
    <name evidence="10" type="primary">murF</name>
    <name evidence="15" type="ORF">BCUN_0053</name>
</gene>
<accession>A0A087B3G0</accession>
<dbReference type="Gene3D" id="3.40.1390.10">
    <property type="entry name" value="MurE/MurF, N-terminal domain"/>
    <property type="match status" value="1"/>
</dbReference>
<dbReference type="GO" id="GO:0047480">
    <property type="term" value="F:UDP-N-acetylmuramoyl-tripeptide-D-alanyl-D-alanine ligase activity"/>
    <property type="evidence" value="ECO:0007669"/>
    <property type="project" value="UniProtKB-UniRule"/>
</dbReference>
<dbReference type="Gene3D" id="3.40.1190.10">
    <property type="entry name" value="Mur-like, catalytic domain"/>
    <property type="match status" value="1"/>
</dbReference>
<keyword evidence="4 10" id="KW-0547">Nucleotide-binding</keyword>
<feature type="binding site" evidence="10">
    <location>
        <begin position="118"/>
        <end position="124"/>
    </location>
    <ligand>
        <name>ATP</name>
        <dbReference type="ChEBI" id="CHEBI:30616"/>
    </ligand>
</feature>
<dbReference type="InterPro" id="IPR004101">
    <property type="entry name" value="Mur_ligase_C"/>
</dbReference>
<dbReference type="PANTHER" id="PTHR43024">
    <property type="entry name" value="UDP-N-ACETYLMURAMOYL-TRIPEPTIDE--D-ALANYL-D-ALANINE LIGASE"/>
    <property type="match status" value="1"/>
</dbReference>
<dbReference type="Gene3D" id="3.90.190.20">
    <property type="entry name" value="Mur ligase, C-terminal domain"/>
    <property type="match status" value="1"/>
</dbReference>
<feature type="domain" description="Mur ligase central" evidence="14">
    <location>
        <begin position="116"/>
        <end position="310"/>
    </location>
</feature>
<keyword evidence="7 10" id="KW-0573">Peptidoglycan synthesis</keyword>
<dbReference type="Proteomes" id="UP000029067">
    <property type="component" value="Unassembled WGS sequence"/>
</dbReference>
<dbReference type="InterPro" id="IPR013221">
    <property type="entry name" value="Mur_ligase_cen"/>
</dbReference>
<dbReference type="Pfam" id="PF01225">
    <property type="entry name" value="Mur_ligase"/>
    <property type="match status" value="1"/>
</dbReference>
<keyword evidence="9 10" id="KW-0961">Cell wall biogenesis/degradation</keyword>
<dbReference type="InterPro" id="IPR005863">
    <property type="entry name" value="UDP-N-AcMur_synth"/>
</dbReference>
<evidence type="ECO:0000256" key="2">
    <source>
        <dbReference type="ARBA" id="ARBA00022598"/>
    </source>
</evidence>
<dbReference type="GO" id="GO:0008766">
    <property type="term" value="F:UDP-N-acetylmuramoylalanyl-D-glutamyl-2,6-diaminopimelate-D-alanyl-D-alanine ligase activity"/>
    <property type="evidence" value="ECO:0007669"/>
    <property type="project" value="RHEA"/>
</dbReference>
<evidence type="ECO:0000256" key="5">
    <source>
        <dbReference type="ARBA" id="ARBA00022840"/>
    </source>
</evidence>
<keyword evidence="8 10" id="KW-0131">Cell cycle</keyword>
<dbReference type="EMBL" id="JGYV01000001">
    <property type="protein sequence ID" value="KFI65560.1"/>
    <property type="molecule type" value="Genomic_DNA"/>
</dbReference>
<evidence type="ECO:0000259" key="12">
    <source>
        <dbReference type="Pfam" id="PF01225"/>
    </source>
</evidence>
<evidence type="ECO:0000259" key="14">
    <source>
        <dbReference type="Pfam" id="PF08245"/>
    </source>
</evidence>
<comment type="subcellular location">
    <subcellularLocation>
        <location evidence="10 11">Cytoplasm</location>
    </subcellularLocation>
</comment>
<dbReference type="InterPro" id="IPR000713">
    <property type="entry name" value="Mur_ligase_N"/>
</dbReference>
<keyword evidence="1 10" id="KW-0963">Cytoplasm</keyword>
<dbReference type="GO" id="GO:0051301">
    <property type="term" value="P:cell division"/>
    <property type="evidence" value="ECO:0007669"/>
    <property type="project" value="UniProtKB-KW"/>
</dbReference>
<dbReference type="eggNOG" id="COG0770">
    <property type="taxonomic scope" value="Bacteria"/>
</dbReference>
<feature type="domain" description="Mur ligase C-terminal" evidence="13">
    <location>
        <begin position="339"/>
        <end position="474"/>
    </location>
</feature>
<evidence type="ECO:0000313" key="15">
    <source>
        <dbReference type="EMBL" id="KFI65560.1"/>
    </source>
</evidence>
<dbReference type="GO" id="GO:0005737">
    <property type="term" value="C:cytoplasm"/>
    <property type="evidence" value="ECO:0007669"/>
    <property type="project" value="UniProtKB-SubCell"/>
</dbReference>
<dbReference type="HAMAP" id="MF_02019">
    <property type="entry name" value="MurF"/>
    <property type="match status" value="1"/>
</dbReference>
<dbReference type="Pfam" id="PF02875">
    <property type="entry name" value="Mur_ligase_C"/>
    <property type="match status" value="1"/>
</dbReference>
<evidence type="ECO:0000256" key="8">
    <source>
        <dbReference type="ARBA" id="ARBA00023306"/>
    </source>
</evidence>
<dbReference type="AlphaFoldDB" id="A0A087B3G0"/>
<dbReference type="NCBIfam" id="TIGR01143">
    <property type="entry name" value="murF"/>
    <property type="match status" value="1"/>
</dbReference>
<reference evidence="15 16" key="1">
    <citation type="submission" date="2014-03" db="EMBL/GenBank/DDBJ databases">
        <title>Genomics of Bifidobacteria.</title>
        <authorList>
            <person name="Ventura M."/>
            <person name="Milani C."/>
            <person name="Lugli G.A."/>
        </authorList>
    </citation>
    <scope>NUCLEOTIDE SEQUENCE [LARGE SCALE GENOMIC DNA]</scope>
    <source>
        <strain evidence="15 16">LMG 10738</strain>
    </source>
</reference>
<evidence type="ECO:0000259" key="13">
    <source>
        <dbReference type="Pfam" id="PF02875"/>
    </source>
</evidence>
<comment type="similarity">
    <text evidence="10">Belongs to the MurCDEF family. MurF subfamily.</text>
</comment>
<keyword evidence="3 10" id="KW-0132">Cell division</keyword>
<evidence type="ECO:0000256" key="10">
    <source>
        <dbReference type="HAMAP-Rule" id="MF_02019"/>
    </source>
</evidence>
<evidence type="ECO:0000256" key="6">
    <source>
        <dbReference type="ARBA" id="ARBA00022960"/>
    </source>
</evidence>
<evidence type="ECO:0000256" key="7">
    <source>
        <dbReference type="ARBA" id="ARBA00022984"/>
    </source>
</evidence>
<comment type="pathway">
    <text evidence="10 11">Cell wall biogenesis; peptidoglycan biosynthesis.</text>
</comment>
<evidence type="ECO:0000256" key="1">
    <source>
        <dbReference type="ARBA" id="ARBA00022490"/>
    </source>
</evidence>
<dbReference type="Pfam" id="PF08245">
    <property type="entry name" value="Mur_ligase_M"/>
    <property type="match status" value="1"/>
</dbReference>
<dbReference type="GO" id="GO:0005524">
    <property type="term" value="F:ATP binding"/>
    <property type="evidence" value="ECO:0007669"/>
    <property type="project" value="UniProtKB-UniRule"/>
</dbReference>
<keyword evidence="16" id="KW-1185">Reference proteome</keyword>
<dbReference type="UniPathway" id="UPA00219"/>
<dbReference type="InterPro" id="IPR035911">
    <property type="entry name" value="MurE/MurF_N"/>
</dbReference>
<keyword evidence="2 10" id="KW-0436">Ligase</keyword>
<proteinExistence type="inferred from homology"/>
<dbReference type="GO" id="GO:0071555">
    <property type="term" value="P:cell wall organization"/>
    <property type="evidence" value="ECO:0007669"/>
    <property type="project" value="UniProtKB-KW"/>
</dbReference>
<dbReference type="SUPFAM" id="SSF63418">
    <property type="entry name" value="MurE/MurF N-terminal domain"/>
    <property type="match status" value="1"/>
</dbReference>
<dbReference type="GO" id="GO:0008360">
    <property type="term" value="P:regulation of cell shape"/>
    <property type="evidence" value="ECO:0007669"/>
    <property type="project" value="UniProtKB-KW"/>
</dbReference>
<evidence type="ECO:0000256" key="3">
    <source>
        <dbReference type="ARBA" id="ARBA00022618"/>
    </source>
</evidence>
<comment type="catalytic activity">
    <reaction evidence="10 11">
        <text>D-alanyl-D-alanine + UDP-N-acetyl-alpha-D-muramoyl-L-alanyl-gamma-D-glutamyl-meso-2,6-diaminopimelate + ATP = UDP-N-acetyl-alpha-D-muramoyl-L-alanyl-gamma-D-glutamyl-meso-2,6-diaminopimeloyl-D-alanyl-D-alanine + ADP + phosphate + H(+)</text>
        <dbReference type="Rhea" id="RHEA:28374"/>
        <dbReference type="ChEBI" id="CHEBI:15378"/>
        <dbReference type="ChEBI" id="CHEBI:30616"/>
        <dbReference type="ChEBI" id="CHEBI:43474"/>
        <dbReference type="ChEBI" id="CHEBI:57822"/>
        <dbReference type="ChEBI" id="CHEBI:61386"/>
        <dbReference type="ChEBI" id="CHEBI:83905"/>
        <dbReference type="ChEBI" id="CHEBI:456216"/>
        <dbReference type="EC" id="6.3.2.10"/>
    </reaction>
</comment>
<evidence type="ECO:0000256" key="4">
    <source>
        <dbReference type="ARBA" id="ARBA00022741"/>
    </source>
</evidence>
<protein>
    <recommendedName>
        <fullName evidence="10 11">UDP-N-acetylmuramoyl-tripeptide--D-alanyl-D-alanine ligase</fullName>
        <ecNumber evidence="10 11">6.3.2.10</ecNumber>
    </recommendedName>
    <alternativeName>
        <fullName evidence="10">D-alanyl-D-alanine-adding enzyme</fullName>
    </alternativeName>
</protein>
<dbReference type="InterPro" id="IPR036615">
    <property type="entry name" value="Mur_ligase_C_dom_sf"/>
</dbReference>
<evidence type="ECO:0000256" key="11">
    <source>
        <dbReference type="RuleBase" id="RU004136"/>
    </source>
</evidence>
<dbReference type="STRING" id="1688.BCUN_0053"/>
<dbReference type="SUPFAM" id="SSF53623">
    <property type="entry name" value="MurD-like peptide ligases, catalytic domain"/>
    <property type="match status" value="1"/>
</dbReference>
<keyword evidence="5 10" id="KW-0067">ATP-binding</keyword>
<dbReference type="InterPro" id="IPR036565">
    <property type="entry name" value="Mur-like_cat_sf"/>
</dbReference>
<dbReference type="InterPro" id="IPR051046">
    <property type="entry name" value="MurCDEF_CellWall_CoF430Synth"/>
</dbReference>
<dbReference type="GO" id="GO:0009252">
    <property type="term" value="P:peptidoglycan biosynthetic process"/>
    <property type="evidence" value="ECO:0007669"/>
    <property type="project" value="UniProtKB-UniRule"/>
</dbReference>
<comment type="function">
    <text evidence="10 11">Involved in cell wall formation. Catalyzes the final step in the synthesis of UDP-N-acetylmuramoyl-pentapeptide, the precursor of murein.</text>
</comment>
<keyword evidence="6 10" id="KW-0133">Cell shape</keyword>
<name>A0A087B3G0_9BIFI</name>
<dbReference type="PANTHER" id="PTHR43024:SF1">
    <property type="entry name" value="UDP-N-ACETYLMURAMOYL-TRIPEPTIDE--D-ALANYL-D-ALANINE LIGASE"/>
    <property type="match status" value="1"/>
</dbReference>
<evidence type="ECO:0000313" key="16">
    <source>
        <dbReference type="Proteomes" id="UP000029067"/>
    </source>
</evidence>
<sequence>MMDMTVEQAARAVDGRLLDPGQARIGRLVTAVTTDSRDVATGSLFVAIAGEHVDGHDFVATAASAGAVAALVDHPLQDVDIAQIVVRDTVQALGAVAAANLRMRRASAAPFTIVGITGSVGKTTTKDLLAVLLGSLGPTIAPQGSFNNEIGLPLTACRVDADTRFLVAEMGANHLGEIAGLTRIAPPDIAIVLKVGVAHLGEFGSVEHIAQAKGELVRGLVNDGVSILNADDGRVAAMARLTPGKLIWFGKEHAQAHDGDDYVAADDIVLGDDGHPRFRLVDNGGVDVAVTLGLVGSHNVMNALAAAAAARWLGVPLERVASLLSSVHSISPHRMAVGQVVDGDARFTLIDDSFNANPDSMKAGLRGLMAWHAQEPAQPYRVAVLGAMLELGGDEQEAHRTVGAAAAELGVDAVIAVGSRQDAHLQSLAQCIADGAAAAGGCTVSCVRATDDARAAVRALNAAHPDMAVLLKGSHASGLSDLADEWDARG</sequence>
<comment type="caution">
    <text evidence="15">The sequence shown here is derived from an EMBL/GenBank/DDBJ whole genome shotgun (WGS) entry which is preliminary data.</text>
</comment>
<dbReference type="RefSeq" id="WP_033514795.1">
    <property type="nucleotide sequence ID" value="NZ_JGYV01000001.1"/>
</dbReference>